<keyword evidence="2" id="KW-1133">Transmembrane helix</keyword>
<feature type="compositionally biased region" description="Acidic residues" evidence="1">
    <location>
        <begin position="67"/>
        <end position="78"/>
    </location>
</feature>
<feature type="transmembrane region" description="Helical" evidence="2">
    <location>
        <begin position="196"/>
        <end position="214"/>
    </location>
</feature>
<keyword evidence="2" id="KW-0472">Membrane</keyword>
<feature type="compositionally biased region" description="Polar residues" evidence="1">
    <location>
        <begin position="36"/>
        <end position="49"/>
    </location>
</feature>
<sequence length="238" mass="27663">MAEYSANEKTIKTNGSQERSTAKDKDQSDDTHLTKTEGSVKQLENNTSITRRHVLPNSSKENREIMADDGNDRDDDDNEKNPRLERRQIFNLIKYFISIVLAVSDITFDWVEYFEMNKRGNYSIVVKSRSRTFSDTDFTHECVGQGETLQFIFLIFTIVGTALSALQILNIIYQLFNEFKGVDKEKRLVHEFVETFVFLFFVEISQMFLIMGFYDVCTLDCDINALKFLLQRMASFLT</sequence>
<keyword evidence="4" id="KW-1185">Reference proteome</keyword>
<keyword evidence="2" id="KW-0812">Transmembrane</keyword>
<feature type="region of interest" description="Disordered" evidence="1">
    <location>
        <begin position="1"/>
        <end position="80"/>
    </location>
</feature>
<accession>A0A6J8BVB5</accession>
<feature type="transmembrane region" description="Helical" evidence="2">
    <location>
        <begin position="151"/>
        <end position="176"/>
    </location>
</feature>
<organism evidence="3 4">
    <name type="scientific">Mytilus coruscus</name>
    <name type="common">Sea mussel</name>
    <dbReference type="NCBI Taxonomy" id="42192"/>
    <lineage>
        <taxon>Eukaryota</taxon>
        <taxon>Metazoa</taxon>
        <taxon>Spiralia</taxon>
        <taxon>Lophotrochozoa</taxon>
        <taxon>Mollusca</taxon>
        <taxon>Bivalvia</taxon>
        <taxon>Autobranchia</taxon>
        <taxon>Pteriomorphia</taxon>
        <taxon>Mytilida</taxon>
        <taxon>Mytiloidea</taxon>
        <taxon>Mytilidae</taxon>
        <taxon>Mytilinae</taxon>
        <taxon>Mytilus</taxon>
    </lineage>
</organism>
<reference evidence="3 4" key="1">
    <citation type="submission" date="2020-06" db="EMBL/GenBank/DDBJ databases">
        <authorList>
            <person name="Li R."/>
            <person name="Bekaert M."/>
        </authorList>
    </citation>
    <scope>NUCLEOTIDE SEQUENCE [LARGE SCALE GENOMIC DNA]</scope>
    <source>
        <strain evidence="4">wild</strain>
    </source>
</reference>
<proteinExistence type="predicted"/>
<name>A0A6J8BVB5_MYTCO</name>
<evidence type="ECO:0000313" key="3">
    <source>
        <dbReference type="EMBL" id="CAC5387181.1"/>
    </source>
</evidence>
<gene>
    <name evidence="3" type="ORF">MCOR_22547</name>
</gene>
<protein>
    <submittedName>
        <fullName evidence="3">Uncharacterized protein</fullName>
    </submittedName>
</protein>
<feature type="compositionally biased region" description="Basic and acidic residues" evidence="1">
    <location>
        <begin position="20"/>
        <end position="35"/>
    </location>
</feature>
<evidence type="ECO:0000256" key="2">
    <source>
        <dbReference type="SAM" id="Phobius"/>
    </source>
</evidence>
<feature type="transmembrane region" description="Helical" evidence="2">
    <location>
        <begin position="92"/>
        <end position="111"/>
    </location>
</feature>
<dbReference type="EMBL" id="CACVKT020003992">
    <property type="protein sequence ID" value="CAC5387181.1"/>
    <property type="molecule type" value="Genomic_DNA"/>
</dbReference>
<dbReference type="AlphaFoldDB" id="A0A6J8BVB5"/>
<evidence type="ECO:0000313" key="4">
    <source>
        <dbReference type="Proteomes" id="UP000507470"/>
    </source>
</evidence>
<dbReference type="Proteomes" id="UP000507470">
    <property type="component" value="Unassembled WGS sequence"/>
</dbReference>
<evidence type="ECO:0000256" key="1">
    <source>
        <dbReference type="SAM" id="MobiDB-lite"/>
    </source>
</evidence>